<dbReference type="AlphaFoldDB" id="A0A8S9TDU3"/>
<keyword evidence="2" id="KW-0378">Hydrolase</keyword>
<reference evidence="2" key="1">
    <citation type="journal article" date="2015" name="Genome Announc.">
        <title>Draft Genome Sequence of Tolypothrix boutellei Strain VB521301.</title>
        <authorList>
            <person name="Chandrababunaidu M.M."/>
            <person name="Singh D."/>
            <person name="Sen D."/>
            <person name="Bhan S."/>
            <person name="Das S."/>
            <person name="Gupta A."/>
            <person name="Adhikary S.P."/>
            <person name="Tripathy S."/>
        </authorList>
    </citation>
    <scope>NUCLEOTIDE SEQUENCE</scope>
    <source>
        <strain evidence="2">VB521301</strain>
    </source>
</reference>
<comment type="caution">
    <text evidence="2">The sequence shown here is derived from an EMBL/GenBank/DDBJ whole genome shotgun (WGS) entry which is preliminary data.</text>
</comment>
<sequence>MFPTFFPSQTEEIQDADAIALLQNIERIALTTSLSHQPILTTYIHQGSQGIPIVLLHGFDSSMLEFRHLLPLLTTYNETWAVDLLGFGFTQRQKEINYSPSTIKTHLYHFWKTLIAKPVILVGASMGGATAIDFTLTYPQVVKSLVLINSIGYTSAPPFSKYLFPPLDFLAVEYLRQRKLMAFNLGSFFANLDKKTLSDIQCAMLHQEMPGWHDAMISYAKTGGYDDLVDRIARVDKETLILWGEADDMLAPEDAEKFHKDIKHSQLIKIKNSGHAPQIEQPKFIAQCILEFISSFPSSAPCT</sequence>
<dbReference type="GO" id="GO:0016787">
    <property type="term" value="F:hydrolase activity"/>
    <property type="evidence" value="ECO:0007669"/>
    <property type="project" value="UniProtKB-KW"/>
</dbReference>
<gene>
    <name evidence="2" type="ORF">DA73_0400033140</name>
</gene>
<evidence type="ECO:0000313" key="3">
    <source>
        <dbReference type="Proteomes" id="UP000029738"/>
    </source>
</evidence>
<dbReference type="PRINTS" id="PR00412">
    <property type="entry name" value="EPOXHYDRLASE"/>
</dbReference>
<keyword evidence="3" id="KW-1185">Reference proteome</keyword>
<evidence type="ECO:0000259" key="1">
    <source>
        <dbReference type="Pfam" id="PF00561"/>
    </source>
</evidence>
<organism evidence="2 3">
    <name type="scientific">Tolypothrix bouteillei VB521301</name>
    <dbReference type="NCBI Taxonomy" id="1479485"/>
    <lineage>
        <taxon>Bacteria</taxon>
        <taxon>Bacillati</taxon>
        <taxon>Cyanobacteriota</taxon>
        <taxon>Cyanophyceae</taxon>
        <taxon>Nostocales</taxon>
        <taxon>Tolypothrichaceae</taxon>
        <taxon>Tolypothrix</taxon>
    </lineage>
</organism>
<proteinExistence type="predicted"/>
<dbReference type="Proteomes" id="UP000029738">
    <property type="component" value="Unassembled WGS sequence"/>
</dbReference>
<protein>
    <submittedName>
        <fullName evidence="2">Alpha/beta hydrolase</fullName>
    </submittedName>
</protein>
<dbReference type="PRINTS" id="PR00111">
    <property type="entry name" value="ABHYDROLASE"/>
</dbReference>
<dbReference type="Gene3D" id="3.40.50.1820">
    <property type="entry name" value="alpha/beta hydrolase"/>
    <property type="match status" value="1"/>
</dbReference>
<dbReference type="SUPFAM" id="SSF53474">
    <property type="entry name" value="alpha/beta-Hydrolases"/>
    <property type="match status" value="1"/>
</dbReference>
<dbReference type="EMBL" id="JHEG04000001">
    <property type="protein sequence ID" value="KAF3889774.1"/>
    <property type="molecule type" value="Genomic_DNA"/>
</dbReference>
<accession>A0A8S9TDU3</accession>
<dbReference type="PANTHER" id="PTHR43689:SF8">
    <property type="entry name" value="ALPHA_BETA-HYDROLASES SUPERFAMILY PROTEIN"/>
    <property type="match status" value="1"/>
</dbReference>
<dbReference type="InterPro" id="IPR029058">
    <property type="entry name" value="AB_hydrolase_fold"/>
</dbReference>
<dbReference type="InterPro" id="IPR000639">
    <property type="entry name" value="Epox_hydrolase-like"/>
</dbReference>
<dbReference type="RefSeq" id="WP_167844799.1">
    <property type="nucleotide sequence ID" value="NZ_JHEG04000001.1"/>
</dbReference>
<dbReference type="Pfam" id="PF00561">
    <property type="entry name" value="Abhydrolase_1"/>
    <property type="match status" value="1"/>
</dbReference>
<dbReference type="PANTHER" id="PTHR43689">
    <property type="entry name" value="HYDROLASE"/>
    <property type="match status" value="1"/>
</dbReference>
<name>A0A8S9TDU3_9CYAN</name>
<reference evidence="2" key="2">
    <citation type="submission" date="2019-11" db="EMBL/GenBank/DDBJ databases">
        <title>Improved Assembly of Tolypothrix boutellei genome.</title>
        <authorList>
            <person name="Sarangi A.N."/>
            <person name="Mukherjee M."/>
            <person name="Ghosh S."/>
            <person name="Singh D."/>
            <person name="Das A."/>
            <person name="Kant S."/>
            <person name="Prusty A."/>
            <person name="Tripathy S."/>
        </authorList>
    </citation>
    <scope>NUCLEOTIDE SEQUENCE</scope>
    <source>
        <strain evidence="2">VB521301</strain>
    </source>
</reference>
<evidence type="ECO:0000313" key="2">
    <source>
        <dbReference type="EMBL" id="KAF3889774.1"/>
    </source>
</evidence>
<dbReference type="InterPro" id="IPR000073">
    <property type="entry name" value="AB_hydrolase_1"/>
</dbReference>
<feature type="domain" description="AB hydrolase-1" evidence="1">
    <location>
        <begin position="52"/>
        <end position="282"/>
    </location>
</feature>